<feature type="region of interest" description="Disordered" evidence="1">
    <location>
        <begin position="1"/>
        <end position="25"/>
    </location>
</feature>
<evidence type="ECO:0000313" key="2">
    <source>
        <dbReference type="EMBL" id="CDI80380.1"/>
    </source>
</evidence>
<reference evidence="2" key="2">
    <citation type="submission" date="2013-10" db="EMBL/GenBank/DDBJ databases">
        <authorList>
            <person name="Aslett M."/>
        </authorList>
    </citation>
    <scope>NUCLEOTIDE SEQUENCE [LARGE SCALE GENOMIC DNA]</scope>
    <source>
        <strain evidence="2">Houghton</strain>
    </source>
</reference>
<dbReference type="Proteomes" id="UP000018050">
    <property type="component" value="Unassembled WGS sequence"/>
</dbReference>
<dbReference type="GeneID" id="25269549"/>
<accession>U6GJN9</accession>
<name>U6GJN9_EIMAC</name>
<dbReference type="OrthoDB" id="345877at2759"/>
<evidence type="ECO:0000313" key="3">
    <source>
        <dbReference type="Proteomes" id="UP000018050"/>
    </source>
</evidence>
<dbReference type="RefSeq" id="XP_013249668.1">
    <property type="nucleotide sequence ID" value="XM_013394214.1"/>
</dbReference>
<sequence>MAGWTMYKAPRMPSRGRVRKPSVSIPSWTNADSTALSGAARTCTFTPDFLRQQRQQVAARNAAQRANMTTVEESQPSLSARVRRLRSKEGYPAQCFTFGKSENLAMSREVNSTEKALDSIREAEFCRQADMADFSEAWYSDLLATAADGLSEAVEGSSGSGGELGSHVERLLDIIRRDLQYGLRYTGLIDYVCCLNENDVKELIAQGTNLVEFLCQFKKSSFALC</sequence>
<proteinExistence type="predicted"/>
<dbReference type="VEuPathDB" id="ToxoDB:EAH_00014790"/>
<evidence type="ECO:0000256" key="1">
    <source>
        <dbReference type="SAM" id="MobiDB-lite"/>
    </source>
</evidence>
<organism evidence="2 3">
    <name type="scientific">Eimeria acervulina</name>
    <name type="common">Coccidian parasite</name>
    <dbReference type="NCBI Taxonomy" id="5801"/>
    <lineage>
        <taxon>Eukaryota</taxon>
        <taxon>Sar</taxon>
        <taxon>Alveolata</taxon>
        <taxon>Apicomplexa</taxon>
        <taxon>Conoidasida</taxon>
        <taxon>Coccidia</taxon>
        <taxon>Eucoccidiorida</taxon>
        <taxon>Eimeriorina</taxon>
        <taxon>Eimeriidae</taxon>
        <taxon>Eimeria</taxon>
    </lineage>
</organism>
<protein>
    <submittedName>
        <fullName evidence="2">Uncharacterized protein</fullName>
    </submittedName>
</protein>
<keyword evidence="3" id="KW-1185">Reference proteome</keyword>
<reference evidence="2" key="1">
    <citation type="submission" date="2013-10" db="EMBL/GenBank/DDBJ databases">
        <title>Genomic analysis of the causative agents of coccidiosis in chickens.</title>
        <authorList>
            <person name="Reid A.J."/>
            <person name="Blake D."/>
            <person name="Billington K."/>
            <person name="Browne H."/>
            <person name="Dunn M."/>
            <person name="Hung S."/>
            <person name="Kawahara F."/>
            <person name="Miranda-Saavedra D."/>
            <person name="Mourier T."/>
            <person name="Nagra H."/>
            <person name="Otto T.D."/>
            <person name="Rawlings N."/>
            <person name="Sanchez A."/>
            <person name="Sanders M."/>
            <person name="Subramaniam C."/>
            <person name="Tay Y."/>
            <person name="Dear P."/>
            <person name="Doerig C."/>
            <person name="Gruber A."/>
            <person name="Parkinson J."/>
            <person name="Shirley M."/>
            <person name="Wan K.L."/>
            <person name="Berriman M."/>
            <person name="Tomley F."/>
            <person name="Pain A."/>
        </authorList>
    </citation>
    <scope>NUCLEOTIDE SEQUENCE [LARGE SCALE GENOMIC DNA]</scope>
    <source>
        <strain evidence="2">Houghton</strain>
    </source>
</reference>
<gene>
    <name evidence="2" type="ORF">EAH_00014790</name>
</gene>
<dbReference type="EMBL" id="HG671193">
    <property type="protein sequence ID" value="CDI80380.1"/>
    <property type="molecule type" value="Genomic_DNA"/>
</dbReference>
<dbReference type="AlphaFoldDB" id="U6GJN9"/>